<dbReference type="CDD" id="cd02440">
    <property type="entry name" value="AdoMet_MTases"/>
    <property type="match status" value="1"/>
</dbReference>
<dbReference type="PANTHER" id="PTHR11006:SF53">
    <property type="entry name" value="PROTEIN ARGININE N-METHYLTRANSFERASE 3"/>
    <property type="match status" value="1"/>
</dbReference>
<sequence length="431" mass="47840">MPNAIFAYTTSVLQRRLAQLGPQSLDTSSSAVASPDLVHLDHHLNWHAATTLPQHRMDTSPSVPSRTNQIAWPATLRSTSVVNFYAATMSSTTPPPAPTDAAAPKELTSKDYYFDSYSHFGIHEEMLKDTVRTKAYMNAILQSKHLFKDKVVLDVGCGTGILSMFPAKAGAKHVYGVDCSGILTQAREIVKANGFADKITLIQGKMEELTLPVDKVDIIISEWMGYFLLYESMLDTVLYARDKYLVPGGLMFPDHATLYIGAIEDGEYKAEKLDFWDNVYGFDMSCIRDIAKVEPLVDTVGSDALLSDVCPILDIDLTKVTKEELAFSSTFKLTAFRQDFCHALVAYFDCTFSATHKKLSFSTGPKAEYTHWKQTVFYLEGELACSPGEVIEGELTCKPNASNPRDLDIDINVRFDGASGSYSKLHEFKLR</sequence>
<dbReference type="GO" id="GO:0005634">
    <property type="term" value="C:nucleus"/>
    <property type="evidence" value="ECO:0007669"/>
    <property type="project" value="TreeGrafter"/>
</dbReference>
<gene>
    <name evidence="7" type="ORF">Plil01_000519000</name>
</gene>
<dbReference type="InterPro" id="IPR029063">
    <property type="entry name" value="SAM-dependent_MTases_sf"/>
</dbReference>
<dbReference type="SUPFAM" id="SSF53335">
    <property type="entry name" value="S-adenosyl-L-methionine-dependent methyltransferases"/>
    <property type="match status" value="1"/>
</dbReference>
<evidence type="ECO:0000256" key="4">
    <source>
        <dbReference type="PROSITE-ProRule" id="PRU01015"/>
    </source>
</evidence>
<dbReference type="GO" id="GO:0016274">
    <property type="term" value="F:protein-arginine N-methyltransferase activity"/>
    <property type="evidence" value="ECO:0007669"/>
    <property type="project" value="InterPro"/>
</dbReference>
<dbReference type="PROSITE" id="PS51678">
    <property type="entry name" value="SAM_MT_PRMT"/>
    <property type="match status" value="1"/>
</dbReference>
<evidence type="ECO:0000259" key="5">
    <source>
        <dbReference type="Pfam" id="PF13649"/>
    </source>
</evidence>
<dbReference type="Pfam" id="PF22528">
    <property type="entry name" value="PRMT_C"/>
    <property type="match status" value="1"/>
</dbReference>
<protein>
    <submittedName>
        <fullName evidence="7">Unnamed protein product</fullName>
    </submittedName>
</protein>
<dbReference type="GO" id="GO:0032259">
    <property type="term" value="P:methylation"/>
    <property type="evidence" value="ECO:0007669"/>
    <property type="project" value="UniProtKB-KW"/>
</dbReference>
<evidence type="ECO:0000256" key="1">
    <source>
        <dbReference type="ARBA" id="ARBA00022603"/>
    </source>
</evidence>
<dbReference type="InterPro" id="IPR055135">
    <property type="entry name" value="PRMT_dom"/>
</dbReference>
<keyword evidence="1 4" id="KW-0489">Methyltransferase</keyword>
<evidence type="ECO:0000256" key="2">
    <source>
        <dbReference type="ARBA" id="ARBA00022679"/>
    </source>
</evidence>
<organism evidence="7 8">
    <name type="scientific">Phytophthora lilii</name>
    <dbReference type="NCBI Taxonomy" id="2077276"/>
    <lineage>
        <taxon>Eukaryota</taxon>
        <taxon>Sar</taxon>
        <taxon>Stramenopiles</taxon>
        <taxon>Oomycota</taxon>
        <taxon>Peronosporomycetes</taxon>
        <taxon>Peronosporales</taxon>
        <taxon>Peronosporaceae</taxon>
        <taxon>Phytophthora</taxon>
    </lineage>
</organism>
<dbReference type="Gene3D" id="3.40.50.150">
    <property type="entry name" value="Vaccinia Virus protein VP39"/>
    <property type="match status" value="1"/>
</dbReference>
<dbReference type="GO" id="GO:0042054">
    <property type="term" value="F:histone methyltransferase activity"/>
    <property type="evidence" value="ECO:0007669"/>
    <property type="project" value="TreeGrafter"/>
</dbReference>
<dbReference type="OrthoDB" id="7848332at2759"/>
<dbReference type="Gene3D" id="2.70.160.11">
    <property type="entry name" value="Hnrnp arginine n-methyltransferase1"/>
    <property type="match status" value="1"/>
</dbReference>
<dbReference type="PANTHER" id="PTHR11006">
    <property type="entry name" value="PROTEIN ARGININE N-METHYLTRANSFERASE"/>
    <property type="match status" value="1"/>
</dbReference>
<comment type="caution">
    <text evidence="7">The sequence shown here is derived from an EMBL/GenBank/DDBJ whole genome shotgun (WGS) entry which is preliminary data.</text>
</comment>
<keyword evidence="3 4" id="KW-0949">S-adenosyl-L-methionine</keyword>
<evidence type="ECO:0000256" key="3">
    <source>
        <dbReference type="ARBA" id="ARBA00022691"/>
    </source>
</evidence>
<accession>A0A9W6WT62</accession>
<keyword evidence="2 4" id="KW-0808">Transferase</keyword>
<dbReference type="InterPro" id="IPR025799">
    <property type="entry name" value="Arg_MeTrfase"/>
</dbReference>
<evidence type="ECO:0000259" key="6">
    <source>
        <dbReference type="Pfam" id="PF22528"/>
    </source>
</evidence>
<feature type="domain" description="Methyltransferase" evidence="5">
    <location>
        <begin position="152"/>
        <end position="249"/>
    </location>
</feature>
<dbReference type="Pfam" id="PF13649">
    <property type="entry name" value="Methyltransf_25"/>
    <property type="match status" value="1"/>
</dbReference>
<evidence type="ECO:0000313" key="7">
    <source>
        <dbReference type="EMBL" id="GMF15233.1"/>
    </source>
</evidence>
<proteinExistence type="predicted"/>
<dbReference type="InterPro" id="IPR041698">
    <property type="entry name" value="Methyltransf_25"/>
</dbReference>
<dbReference type="EMBL" id="BSXW01000218">
    <property type="protein sequence ID" value="GMF15233.1"/>
    <property type="molecule type" value="Genomic_DNA"/>
</dbReference>
<dbReference type="AlphaFoldDB" id="A0A9W6WT62"/>
<evidence type="ECO:0000313" key="8">
    <source>
        <dbReference type="Proteomes" id="UP001165083"/>
    </source>
</evidence>
<dbReference type="Proteomes" id="UP001165083">
    <property type="component" value="Unassembled WGS sequence"/>
</dbReference>
<keyword evidence="8" id="KW-1185">Reference proteome</keyword>
<feature type="domain" description="Protein arginine N-methyltransferase" evidence="6">
    <location>
        <begin position="254"/>
        <end position="416"/>
    </location>
</feature>
<dbReference type="FunFam" id="3.40.50.150:FF:000050">
    <property type="entry name" value="Hnrnp arginine n-methyltransferase"/>
    <property type="match status" value="1"/>
</dbReference>
<dbReference type="FunFam" id="2.70.160.11:FF:000001">
    <property type="entry name" value="Blast:Protein arginine N-methyltransferase 1"/>
    <property type="match status" value="1"/>
</dbReference>
<name>A0A9W6WT62_9STRA</name>
<reference evidence="7" key="1">
    <citation type="submission" date="2023-04" db="EMBL/GenBank/DDBJ databases">
        <title>Phytophthora lilii NBRC 32176.</title>
        <authorList>
            <person name="Ichikawa N."/>
            <person name="Sato H."/>
            <person name="Tonouchi N."/>
        </authorList>
    </citation>
    <scope>NUCLEOTIDE SEQUENCE</scope>
    <source>
        <strain evidence="7">NBRC 32176</strain>
    </source>
</reference>